<feature type="compositionally biased region" description="Basic and acidic residues" evidence="1">
    <location>
        <begin position="140"/>
        <end position="153"/>
    </location>
</feature>
<reference evidence="3" key="1">
    <citation type="submission" date="2024-04" db="UniProtKB">
        <authorList>
            <consortium name="EnsemblMetazoa"/>
        </authorList>
    </citation>
    <scope>IDENTIFICATION</scope>
    <source>
        <strain evidence="3">EBRO</strain>
    </source>
</reference>
<feature type="chain" id="PRO_5042549232" evidence="2">
    <location>
        <begin position="22"/>
        <end position="327"/>
    </location>
</feature>
<feature type="compositionally biased region" description="Basic and acidic residues" evidence="1">
    <location>
        <begin position="161"/>
        <end position="196"/>
    </location>
</feature>
<dbReference type="InterPro" id="IPR031959">
    <property type="entry name" value="DUF4779"/>
</dbReference>
<evidence type="ECO:0000313" key="3">
    <source>
        <dbReference type="EnsemblMetazoa" id="ENSAATROPP006704"/>
    </source>
</evidence>
<feature type="compositionally biased region" description="Basic residues" evidence="1">
    <location>
        <begin position="197"/>
        <end position="212"/>
    </location>
</feature>
<evidence type="ECO:0000256" key="2">
    <source>
        <dbReference type="SAM" id="SignalP"/>
    </source>
</evidence>
<proteinExistence type="predicted"/>
<feature type="region of interest" description="Disordered" evidence="1">
    <location>
        <begin position="242"/>
        <end position="327"/>
    </location>
</feature>
<feature type="signal peptide" evidence="2">
    <location>
        <begin position="1"/>
        <end position="21"/>
    </location>
</feature>
<dbReference type="AlphaFoldDB" id="A0AAG5D779"/>
<dbReference type="EnsemblMetazoa" id="ENSAATROPT007481">
    <property type="protein sequence ID" value="ENSAATROPP006704"/>
    <property type="gene ID" value="ENSAATROPG006090"/>
</dbReference>
<organism evidence="3 4">
    <name type="scientific">Anopheles atroparvus</name>
    <name type="common">European mosquito</name>
    <dbReference type="NCBI Taxonomy" id="41427"/>
    <lineage>
        <taxon>Eukaryota</taxon>
        <taxon>Metazoa</taxon>
        <taxon>Ecdysozoa</taxon>
        <taxon>Arthropoda</taxon>
        <taxon>Hexapoda</taxon>
        <taxon>Insecta</taxon>
        <taxon>Pterygota</taxon>
        <taxon>Neoptera</taxon>
        <taxon>Endopterygota</taxon>
        <taxon>Diptera</taxon>
        <taxon>Nematocera</taxon>
        <taxon>Culicoidea</taxon>
        <taxon>Culicidae</taxon>
        <taxon>Anophelinae</taxon>
        <taxon>Anopheles</taxon>
    </lineage>
</organism>
<feature type="region of interest" description="Disordered" evidence="1">
    <location>
        <begin position="94"/>
        <end position="219"/>
    </location>
</feature>
<keyword evidence="4" id="KW-1185">Reference proteome</keyword>
<dbReference type="Pfam" id="PF16009">
    <property type="entry name" value="DUF4779"/>
    <property type="match status" value="1"/>
</dbReference>
<accession>A0AAG5D779</accession>
<sequence>MQLTLVALVAACCQLVTFGAAAPRFRRSAGNGEAASSYFYFSRTPGHAFPLETSPFSGVPVLPETKVFFPATVLKSVSEFGGSDDAADAAAKFGKELSASEESDDHEAYRVIEDKDDGDDSAEEKTSGLSYEGGHHGRKDSRGERGYDKKHALEQASRGSHGKEDHSHRYAQDGARKKSHHDEGSHYHDHHQEAKRTKGGKHHEKKHHKKGSKTTGYHNVYHKDEYKKEHVFYDTSDHSGQFKKYGSAHEHHANEESRHGAGGHEEQAHQESGYRKAGSKDQGRYDDQHAHHLHRHGKEQHEQAGSHHQQQQGHAGTGESGYKIIHH</sequence>
<keyword evidence="2" id="KW-0732">Signal</keyword>
<evidence type="ECO:0000256" key="1">
    <source>
        <dbReference type="SAM" id="MobiDB-lite"/>
    </source>
</evidence>
<feature type="compositionally biased region" description="Basic and acidic residues" evidence="1">
    <location>
        <begin position="247"/>
        <end position="290"/>
    </location>
</feature>
<name>A0AAG5D779_ANOAO</name>
<dbReference type="Proteomes" id="UP000075880">
    <property type="component" value="Unassembled WGS sequence"/>
</dbReference>
<evidence type="ECO:0000313" key="4">
    <source>
        <dbReference type="Proteomes" id="UP000075880"/>
    </source>
</evidence>
<protein>
    <submittedName>
        <fullName evidence="3">Uncharacterized protein</fullName>
    </submittedName>
</protein>